<organism evidence="2 3">
    <name type="scientific">Leisingera daeponensis</name>
    <dbReference type="NCBI Taxonomy" id="405746"/>
    <lineage>
        <taxon>Bacteria</taxon>
        <taxon>Pseudomonadati</taxon>
        <taxon>Pseudomonadota</taxon>
        <taxon>Alphaproteobacteria</taxon>
        <taxon>Rhodobacterales</taxon>
        <taxon>Roseobacteraceae</taxon>
        <taxon>Leisingera</taxon>
    </lineage>
</organism>
<evidence type="ECO:0000313" key="2">
    <source>
        <dbReference type="EMBL" id="MBY6141128.1"/>
    </source>
</evidence>
<gene>
    <name evidence="2" type="ORF">KUV26_16955</name>
</gene>
<dbReference type="Proteomes" id="UP000766629">
    <property type="component" value="Unassembled WGS sequence"/>
</dbReference>
<keyword evidence="3" id="KW-1185">Reference proteome</keyword>
<feature type="region of interest" description="Disordered" evidence="1">
    <location>
        <begin position="46"/>
        <end position="71"/>
    </location>
</feature>
<comment type="caution">
    <text evidence="2">The sequence shown here is derived from an EMBL/GenBank/DDBJ whole genome shotgun (WGS) entry which is preliminary data.</text>
</comment>
<dbReference type="Pfam" id="PF05136">
    <property type="entry name" value="Phage_portal_2"/>
    <property type="match status" value="1"/>
</dbReference>
<proteinExistence type="predicted"/>
<reference evidence="2 3" key="1">
    <citation type="submission" date="2021-06" db="EMBL/GenBank/DDBJ databases">
        <title>50 bacteria genomes isolated from Dapeng, Shenzhen, China.</title>
        <authorList>
            <person name="Zheng W."/>
            <person name="Yu S."/>
            <person name="Huang Y."/>
        </authorList>
    </citation>
    <scope>NUCLEOTIDE SEQUENCE [LARGE SCALE GENOMIC DNA]</scope>
    <source>
        <strain evidence="2 3">DP1N14-2</strain>
    </source>
</reference>
<dbReference type="InterPro" id="IPR006429">
    <property type="entry name" value="Phage_lambda_portal"/>
</dbReference>
<dbReference type="RefSeq" id="WP_222509209.1">
    <property type="nucleotide sequence ID" value="NZ_JAHVJA010000008.1"/>
</dbReference>
<evidence type="ECO:0000313" key="3">
    <source>
        <dbReference type="Proteomes" id="UP000766629"/>
    </source>
</evidence>
<dbReference type="EMBL" id="JAHVJA010000008">
    <property type="protein sequence ID" value="MBY6141128.1"/>
    <property type="molecule type" value="Genomic_DNA"/>
</dbReference>
<protein>
    <submittedName>
        <fullName evidence="2">Phage portal protein</fullName>
    </submittedName>
</protein>
<accession>A0ABS7NIU4</accession>
<sequence length="508" mass="55305">MMHFSSASMLDKAILAVSPQRGLSRIQAKIEAKILMNYDAASNGRRVKGWRSPATDADAASRGGRGTMRQRSRDMIRNAPFAKRAQSVITNNVVGSGITPSITGRSKKQADLAAAKILPFLQSTDLDKHRALNLASMQTVVMNSVVESGEVLAIRHVRANDGRALPLAVELVEVDHLNTVITDHGGNEVRDGIEFDADGVAVAYHLYEQHPGSASRKISIKTQRIPAEHVLHIRRIDRPGQMRGVPWLAPVMVTLGEMRDYQEAQILKQKISALLAGVIKPGDSGKLPSDAPGLDQLAPGALVYAEQGQEVIFTDPPKVDDYDVVMRLGLSAVAMGIGITYESLSGDLSRVNYSSMRAGRLEMDKNIETWQEQIMIAQFCAGIGRWALDAYRLTQTKRLSPLEVSWTAQRRALIDPVKEIPSILAKIAGGLSSLSREQRAMGLDPDIIAQERKDDAARLDGLAAGMADQERQSVGMRAVIALMQLIAGDDPADFTGSLKGESEYERTD</sequence>
<evidence type="ECO:0000256" key="1">
    <source>
        <dbReference type="SAM" id="MobiDB-lite"/>
    </source>
</evidence>
<name>A0ABS7NIU4_9RHOB</name>
<dbReference type="NCBIfam" id="TIGR01539">
    <property type="entry name" value="portal_lambda"/>
    <property type="match status" value="1"/>
</dbReference>